<dbReference type="PANTHER" id="PTHR30149">
    <property type="entry name" value="HYDROGENASE PROTEIN ASSEMBLY PROTEIN HYPD"/>
    <property type="match status" value="1"/>
</dbReference>
<dbReference type="Pfam" id="PF01924">
    <property type="entry name" value="HypD"/>
    <property type="match status" value="1"/>
</dbReference>
<evidence type="ECO:0000256" key="2">
    <source>
        <dbReference type="ARBA" id="ARBA00022723"/>
    </source>
</evidence>
<organism evidence="4 5">
    <name type="scientific">Candidatus Fervidibacter sacchari</name>
    <dbReference type="NCBI Taxonomy" id="1448929"/>
    <lineage>
        <taxon>Bacteria</taxon>
        <taxon>Candidatus Fervidibacterota</taxon>
        <taxon>Candidatus Fervidibacter</taxon>
    </lineage>
</organism>
<dbReference type="NCBIfam" id="TIGR00075">
    <property type="entry name" value="hypD"/>
    <property type="match status" value="1"/>
</dbReference>
<dbReference type="InterPro" id="IPR042243">
    <property type="entry name" value="HypD_1"/>
</dbReference>
<keyword evidence="2" id="KW-0479">Metal-binding</keyword>
<comment type="similarity">
    <text evidence="1">Belongs to the HypD family.</text>
</comment>
<dbReference type="RefSeq" id="WP_259094888.1">
    <property type="nucleotide sequence ID" value="NZ_CP130454.1"/>
</dbReference>
<dbReference type="Proteomes" id="UP001204798">
    <property type="component" value="Unassembled WGS sequence"/>
</dbReference>
<sequence>MRFIDEFRDSGLAKRVVREIERIAEGRRFRIMEICGGHTHTIYRYGLHDVLPTNIELVHGPGCPVCVLPMGKVDDAIAIAKHDGVILATFGDMMRVPGSKGSLMDAQADGADVRMVYSPLDALKLAHQNPDRKVVFFAIGFETTAPSTAVTLMRAKQLGIRNFFVFCNHVLVVPAIKALLDSPETRLDGFIGPGHVTTVIGSKAWEFIPRDYGKGIVISGFEPLDMLQAIYMLVRQLVEGKPRVDVQYTRAVRPDGNTKAKEVMARVFDLRDTFEWRGLGWIEKSALKLKPEFAEFDAELHFELPRRQVADPKVCQCGEVLRGAILPWECKVFGTACTPEHPIGACMVSSEGACAAVYQYGRYSRKVRELLRHL</sequence>
<proteinExistence type="inferred from homology"/>
<dbReference type="PANTHER" id="PTHR30149:SF0">
    <property type="entry name" value="HYDROGENASE MATURATION FACTOR HYPD"/>
    <property type="match status" value="1"/>
</dbReference>
<dbReference type="Gene3D" id="3.40.50.11750">
    <property type="entry name" value="HypD, alpha/beta domain 1"/>
    <property type="match status" value="2"/>
</dbReference>
<keyword evidence="3" id="KW-0408">Iron</keyword>
<name>A0ABT2ELM1_9BACT</name>
<reference evidence="4 5" key="1">
    <citation type="submission" date="2022-08" db="EMBL/GenBank/DDBJ databases">
        <title>Bacterial and archaeal communities from various locations to study Microbial Dark Matter (Phase II).</title>
        <authorList>
            <person name="Stepanauskas R."/>
        </authorList>
    </citation>
    <scope>NUCLEOTIDE SEQUENCE [LARGE SCALE GENOMIC DNA]</scope>
    <source>
        <strain evidence="4 5">PD1</strain>
    </source>
</reference>
<protein>
    <submittedName>
        <fullName evidence="4">Hydrogenase expression/formation protein HypD</fullName>
    </submittedName>
</protein>
<accession>A0ABT2ELM1</accession>
<dbReference type="InterPro" id="IPR002780">
    <property type="entry name" value="Hyd_form_HypD"/>
</dbReference>
<evidence type="ECO:0000313" key="4">
    <source>
        <dbReference type="EMBL" id="MCS3918839.1"/>
    </source>
</evidence>
<comment type="caution">
    <text evidence="4">The sequence shown here is derived from an EMBL/GenBank/DDBJ whole genome shotgun (WGS) entry which is preliminary data.</text>
</comment>
<gene>
    <name evidence="4" type="ORF">M2350_001239</name>
</gene>
<dbReference type="Gene3D" id="6.10.20.100">
    <property type="match status" value="1"/>
</dbReference>
<dbReference type="InterPro" id="IPR042244">
    <property type="entry name" value="HypD_2_sf"/>
</dbReference>
<evidence type="ECO:0000256" key="1">
    <source>
        <dbReference type="ARBA" id="ARBA00007888"/>
    </source>
</evidence>
<keyword evidence="5" id="KW-1185">Reference proteome</keyword>
<evidence type="ECO:0000256" key="3">
    <source>
        <dbReference type="ARBA" id="ARBA00023004"/>
    </source>
</evidence>
<dbReference type="EMBL" id="JANUCP010000002">
    <property type="protein sequence ID" value="MCS3918839.1"/>
    <property type="molecule type" value="Genomic_DNA"/>
</dbReference>
<dbReference type="PIRSF" id="PIRSF005622">
    <property type="entry name" value="Hydrgn_mat_hypD"/>
    <property type="match status" value="1"/>
</dbReference>
<evidence type="ECO:0000313" key="5">
    <source>
        <dbReference type="Proteomes" id="UP001204798"/>
    </source>
</evidence>